<dbReference type="PROSITE" id="PS50949">
    <property type="entry name" value="HTH_GNTR"/>
    <property type="match status" value="1"/>
</dbReference>
<dbReference type="InterPro" id="IPR000524">
    <property type="entry name" value="Tscrpt_reg_HTH_GntR"/>
</dbReference>
<dbReference type="SMART" id="SM00345">
    <property type="entry name" value="HTH_GNTR"/>
    <property type="match status" value="1"/>
</dbReference>
<dbReference type="PANTHER" id="PTHR44846">
    <property type="entry name" value="MANNOSYL-D-GLYCERATE TRANSPORT/METABOLISM SYSTEM REPRESSOR MNGR-RELATED"/>
    <property type="match status" value="1"/>
</dbReference>
<dbReference type="Proteomes" id="UP001234602">
    <property type="component" value="Unassembled WGS sequence"/>
</dbReference>
<dbReference type="InterPro" id="IPR028978">
    <property type="entry name" value="Chorismate_lyase_/UTRA_dom_sf"/>
</dbReference>
<protein>
    <submittedName>
        <fullName evidence="5">GntR family transcriptional regulator</fullName>
    </submittedName>
</protein>
<sequence length="272" mass="31045">MLLQIFDLQLIIELIRYNLYVYIGMSKGGITVETMNKEAALHSIVKESIIDLIKNGEYQTNTKLPTEAEFCKIYGVSRTTVRTALQQLTVEGYIYRVQGKGTFVSENKVKQFLTSTVEKFSEQITMQGKNPSTKVISLKVIEANATLAKLFKQNIGDPVNKLERIRYVNDVPLQYEIAYLPWYKTPGLNIEACEKSLFTVLETQFNLKVKKTVEHLEFSLADDSISDKLDVPNGSPCFSLETYTYEVDGSVIEFSKTLFRGDRAHFVIERNY</sequence>
<evidence type="ECO:0000259" key="4">
    <source>
        <dbReference type="PROSITE" id="PS50949"/>
    </source>
</evidence>
<gene>
    <name evidence="5" type="ORF">QUF89_19760</name>
</gene>
<dbReference type="GO" id="GO:0003677">
    <property type="term" value="F:DNA binding"/>
    <property type="evidence" value="ECO:0007669"/>
    <property type="project" value="UniProtKB-KW"/>
</dbReference>
<dbReference type="SMART" id="SM00866">
    <property type="entry name" value="UTRA"/>
    <property type="match status" value="1"/>
</dbReference>
<dbReference type="PRINTS" id="PR00035">
    <property type="entry name" value="HTHGNTR"/>
</dbReference>
<evidence type="ECO:0000313" key="6">
    <source>
        <dbReference type="Proteomes" id="UP001234602"/>
    </source>
</evidence>
<dbReference type="AlphaFoldDB" id="A0AAW7IVY7"/>
<dbReference type="Pfam" id="PF00392">
    <property type="entry name" value="GntR"/>
    <property type="match status" value="1"/>
</dbReference>
<feature type="domain" description="HTH gntR-type" evidence="4">
    <location>
        <begin position="39"/>
        <end position="107"/>
    </location>
</feature>
<dbReference type="Gene3D" id="1.10.10.10">
    <property type="entry name" value="Winged helix-like DNA-binding domain superfamily/Winged helix DNA-binding domain"/>
    <property type="match status" value="1"/>
</dbReference>
<dbReference type="EMBL" id="JAUCEY010000008">
    <property type="protein sequence ID" value="MDM5454362.1"/>
    <property type="molecule type" value="Genomic_DNA"/>
</dbReference>
<dbReference type="GO" id="GO:0003700">
    <property type="term" value="F:DNA-binding transcription factor activity"/>
    <property type="evidence" value="ECO:0007669"/>
    <property type="project" value="InterPro"/>
</dbReference>
<evidence type="ECO:0000256" key="3">
    <source>
        <dbReference type="ARBA" id="ARBA00023163"/>
    </source>
</evidence>
<keyword evidence="3" id="KW-0804">Transcription</keyword>
<dbReference type="InterPro" id="IPR050679">
    <property type="entry name" value="Bact_HTH_transcr_reg"/>
</dbReference>
<dbReference type="InterPro" id="IPR036388">
    <property type="entry name" value="WH-like_DNA-bd_sf"/>
</dbReference>
<dbReference type="GO" id="GO:0045892">
    <property type="term" value="P:negative regulation of DNA-templated transcription"/>
    <property type="evidence" value="ECO:0007669"/>
    <property type="project" value="TreeGrafter"/>
</dbReference>
<accession>A0AAW7IVY7</accession>
<keyword evidence="1" id="KW-0805">Transcription regulation</keyword>
<proteinExistence type="predicted"/>
<evidence type="ECO:0000313" key="5">
    <source>
        <dbReference type="EMBL" id="MDM5454362.1"/>
    </source>
</evidence>
<dbReference type="SUPFAM" id="SSF64288">
    <property type="entry name" value="Chorismate lyase-like"/>
    <property type="match status" value="1"/>
</dbReference>
<organism evidence="5 6">
    <name type="scientific">Peribacillus simplex</name>
    <dbReference type="NCBI Taxonomy" id="1478"/>
    <lineage>
        <taxon>Bacteria</taxon>
        <taxon>Bacillati</taxon>
        <taxon>Bacillota</taxon>
        <taxon>Bacilli</taxon>
        <taxon>Bacillales</taxon>
        <taxon>Bacillaceae</taxon>
        <taxon>Peribacillus</taxon>
    </lineage>
</organism>
<dbReference type="FunFam" id="1.10.10.10:FF:000079">
    <property type="entry name" value="GntR family transcriptional regulator"/>
    <property type="match status" value="1"/>
</dbReference>
<dbReference type="PANTHER" id="PTHR44846:SF1">
    <property type="entry name" value="MANNOSYL-D-GLYCERATE TRANSPORT_METABOLISM SYSTEM REPRESSOR MNGR-RELATED"/>
    <property type="match status" value="1"/>
</dbReference>
<dbReference type="CDD" id="cd07377">
    <property type="entry name" value="WHTH_GntR"/>
    <property type="match status" value="1"/>
</dbReference>
<evidence type="ECO:0000256" key="1">
    <source>
        <dbReference type="ARBA" id="ARBA00023015"/>
    </source>
</evidence>
<keyword evidence="2" id="KW-0238">DNA-binding</keyword>
<comment type="caution">
    <text evidence="5">The sequence shown here is derived from an EMBL/GenBank/DDBJ whole genome shotgun (WGS) entry which is preliminary data.</text>
</comment>
<evidence type="ECO:0000256" key="2">
    <source>
        <dbReference type="ARBA" id="ARBA00023125"/>
    </source>
</evidence>
<dbReference type="InterPro" id="IPR011663">
    <property type="entry name" value="UTRA"/>
</dbReference>
<name>A0AAW7IVY7_9BACI</name>
<reference evidence="5" key="1">
    <citation type="submission" date="2023-06" db="EMBL/GenBank/DDBJ databases">
        <title>Comparative genomics of Bacillaceae isolates and their secondary metabolite potential.</title>
        <authorList>
            <person name="Song L."/>
            <person name="Nielsen L.J."/>
            <person name="Mohite O."/>
            <person name="Xu X."/>
            <person name="Weber T."/>
            <person name="Kovacs A.T."/>
        </authorList>
    </citation>
    <scope>NUCLEOTIDE SEQUENCE</scope>
    <source>
        <strain evidence="5">D8_B_37</strain>
    </source>
</reference>
<dbReference type="Pfam" id="PF07702">
    <property type="entry name" value="UTRA"/>
    <property type="match status" value="1"/>
</dbReference>
<dbReference type="SUPFAM" id="SSF46785">
    <property type="entry name" value="Winged helix' DNA-binding domain"/>
    <property type="match status" value="1"/>
</dbReference>
<dbReference type="InterPro" id="IPR036390">
    <property type="entry name" value="WH_DNA-bd_sf"/>
</dbReference>
<dbReference type="Gene3D" id="3.40.1410.10">
    <property type="entry name" value="Chorismate lyase-like"/>
    <property type="match status" value="1"/>
</dbReference>